<evidence type="ECO:0000313" key="5">
    <source>
        <dbReference type="Proteomes" id="UP000078397"/>
    </source>
</evidence>
<dbReference type="GeneID" id="28845908"/>
<dbReference type="Proteomes" id="UP000078397">
    <property type="component" value="Unassembled WGS sequence"/>
</dbReference>
<dbReference type="STRING" id="1380566.A0A179F7H7"/>
<feature type="transmembrane region" description="Helical" evidence="3">
    <location>
        <begin position="33"/>
        <end position="55"/>
    </location>
</feature>
<evidence type="ECO:0000256" key="3">
    <source>
        <dbReference type="SAM" id="Phobius"/>
    </source>
</evidence>
<comment type="caution">
    <text evidence="4">The sequence shown here is derived from an EMBL/GenBank/DDBJ whole genome shotgun (WGS) entry which is preliminary data.</text>
</comment>
<keyword evidence="1" id="KW-0175">Coiled coil</keyword>
<feature type="region of interest" description="Disordered" evidence="2">
    <location>
        <begin position="1"/>
        <end position="27"/>
    </location>
</feature>
<evidence type="ECO:0000313" key="4">
    <source>
        <dbReference type="EMBL" id="OAQ61231.1"/>
    </source>
</evidence>
<evidence type="ECO:0000256" key="2">
    <source>
        <dbReference type="SAM" id="MobiDB-lite"/>
    </source>
</evidence>
<organism evidence="4 5">
    <name type="scientific">Pochonia chlamydosporia 170</name>
    <dbReference type="NCBI Taxonomy" id="1380566"/>
    <lineage>
        <taxon>Eukaryota</taxon>
        <taxon>Fungi</taxon>
        <taxon>Dikarya</taxon>
        <taxon>Ascomycota</taxon>
        <taxon>Pezizomycotina</taxon>
        <taxon>Sordariomycetes</taxon>
        <taxon>Hypocreomycetidae</taxon>
        <taxon>Hypocreales</taxon>
        <taxon>Clavicipitaceae</taxon>
        <taxon>Pochonia</taxon>
    </lineage>
</organism>
<gene>
    <name evidence="4" type="ORF">VFPPC_02230</name>
</gene>
<dbReference type="AlphaFoldDB" id="A0A179F7H7"/>
<dbReference type="RefSeq" id="XP_018139040.1">
    <property type="nucleotide sequence ID" value="XM_018281914.1"/>
</dbReference>
<reference evidence="4 5" key="1">
    <citation type="journal article" date="2016" name="PLoS Pathog.">
        <title>Biosynthesis of antibiotic leucinostatins in bio-control fungus Purpureocillium lilacinum and their inhibition on phytophthora revealed by genome mining.</title>
        <authorList>
            <person name="Wang G."/>
            <person name="Liu Z."/>
            <person name="Lin R."/>
            <person name="Li E."/>
            <person name="Mao Z."/>
            <person name="Ling J."/>
            <person name="Yang Y."/>
            <person name="Yin W.B."/>
            <person name="Xie B."/>
        </authorList>
    </citation>
    <scope>NUCLEOTIDE SEQUENCE [LARGE SCALE GENOMIC DNA]</scope>
    <source>
        <strain evidence="4">170</strain>
    </source>
</reference>
<dbReference type="PANTHER" id="PTHR23242:SF9">
    <property type="entry name" value="TRANSCRIPTION FACTOR HOXA13"/>
    <property type="match status" value="1"/>
</dbReference>
<keyword evidence="3" id="KW-1133">Transmembrane helix</keyword>
<feature type="region of interest" description="Disordered" evidence="2">
    <location>
        <begin position="286"/>
        <end position="328"/>
    </location>
</feature>
<dbReference type="EMBL" id="LSBJ02000001">
    <property type="protein sequence ID" value="OAQ61231.1"/>
    <property type="molecule type" value="Genomic_DNA"/>
</dbReference>
<feature type="compositionally biased region" description="Basic and acidic residues" evidence="2">
    <location>
        <begin position="621"/>
        <end position="639"/>
    </location>
</feature>
<keyword evidence="5" id="KW-1185">Reference proteome</keyword>
<feature type="compositionally biased region" description="Polar residues" evidence="2">
    <location>
        <begin position="10"/>
        <end position="20"/>
    </location>
</feature>
<dbReference type="OrthoDB" id="3260408at2759"/>
<feature type="region of interest" description="Disordered" evidence="2">
    <location>
        <begin position="592"/>
        <end position="657"/>
    </location>
</feature>
<dbReference type="KEGG" id="pchm:VFPPC_02230"/>
<proteinExistence type="predicted"/>
<dbReference type="PANTHER" id="PTHR23242">
    <property type="entry name" value="TRANSCRIPTION FACTOR HOXA13"/>
    <property type="match status" value="1"/>
</dbReference>
<evidence type="ECO:0000256" key="1">
    <source>
        <dbReference type="SAM" id="Coils"/>
    </source>
</evidence>
<feature type="compositionally biased region" description="Low complexity" evidence="2">
    <location>
        <begin position="301"/>
        <end position="313"/>
    </location>
</feature>
<sequence>MTVADPKGNRSANGNLNGRATTKRRTSKQQRGLFQWAFSSLARLATWAAIFTILFRCPPTLEACDETSPFICGPYFRVKNAVTPHVQPYFDQYAAPYVDVARPYYDTLNSHVLEPTRQYVILYGTPWVNKGQEFARAQWESNGQPQLMRLQAVAKGHYDKSIAPHLAMAGEIVGPYYNTAQRHSQKVYNAYVLPGYEFARPYAMRGYDVAADFTTTKALPATYWAWSKANAFVDTAVWPQLRVVYVENVEPQLVRIGERLARYKTKSNSTAKVVSEEVPVEGASSSISISSSFSKPPPQSPSTSSSAVTSTETFEPFETKPATAEPVHYWNPVEAPIIAENEDEQRRIAREMVTNDLATWQNKFAAQAEEGASAMEDQVDEIARRVMEENAKVTGKGLLQQLQDTIAAEIASMRQKVSKVIESGSADAQQDAISAIRSAGVAIKKKAQLIRGWREDYDAELEETVLGAADVHFQILDETRSLALSNIGMKWAWTDGITYKDWQKYHELKGALNDWTDELKQLIVTHPTLLEAQELSHQIEDDGMTMAAAAAKELARLKEVSGWKILANDFTDNFDSEDMRLAAEAAEQAKIDAAAAAAKQEEEARAANEQSHGEPVSNDNVPRDTGDRQDDKDPAETVAKEPTPQGEPSTPEPPEELTVLPAEDTPVIIADAGDSSPAAEPEETTIILGEATSDAEAIPTQTSDAAEDEVTATATADEEEQTTAVFNDHSTAVNPVMFGAAAQSVSGHGPILDDDSDSDAFASVTSAAAAAYSSAVALAADRYSSAFSVVSAQVESTSKPVHEQLFSSVSAAYDGAVSAANQKFSDAVAAASSGVYKASPTPTKASNIPDWKRVESIAAQRLNEGKLWAEIQYQSVLMALGAATPTPTSSPDKYYEQAKYHYYAGLGMAQDRYSSFMSAASSAWSSVTATPTPTDFVGSASSMASVAGESARSVAGAADDAVKSAYSAASEGVMSAAQDAEDAIGKVADSAAEQVVNVAGVVADTWDVVVSQLSIDVYGQPTAIGWYEGATQTASSAVAAATGAAADSAAAASDAAVKRFEAVNKIVSELIVGKEPTFSESVMSRLSAVYATATSNVGSMASEASAAAASVGDKVGSAASQATQAVKESVEQVRDEL</sequence>
<keyword evidence="3" id="KW-0472">Membrane</keyword>
<feature type="coiled-coil region" evidence="1">
    <location>
        <begin position="365"/>
        <end position="392"/>
    </location>
</feature>
<keyword evidence="3" id="KW-0812">Transmembrane</keyword>
<protein>
    <submittedName>
        <fullName evidence="4">Transcription factor hoxa13</fullName>
    </submittedName>
</protein>
<name>A0A179F7H7_METCM</name>
<dbReference type="GO" id="GO:0003677">
    <property type="term" value="F:DNA binding"/>
    <property type="evidence" value="ECO:0007669"/>
    <property type="project" value="UniProtKB-KW"/>
</dbReference>
<accession>A0A179F7H7</accession>